<dbReference type="EMBL" id="CP043869">
    <property type="protein sequence ID" value="QEQ96261.1"/>
    <property type="molecule type" value="Genomic_DNA"/>
</dbReference>
<gene>
    <name evidence="1" type="ORF">F0U83_05815</name>
</gene>
<protein>
    <submittedName>
        <fullName evidence="1">Uncharacterized protein</fullName>
    </submittedName>
</protein>
<accession>A0A5P1RAF7</accession>
<dbReference type="AlphaFoldDB" id="A0A5P1RAF7"/>
<dbReference type="Proteomes" id="UP000324760">
    <property type="component" value="Chromosome"/>
</dbReference>
<evidence type="ECO:0000313" key="2">
    <source>
        <dbReference type="Proteomes" id="UP000324760"/>
    </source>
</evidence>
<proteinExistence type="predicted"/>
<organism evidence="1 2">
    <name type="scientific">Neptunomonas concharum</name>
    <dbReference type="NCBI Taxonomy" id="1031538"/>
    <lineage>
        <taxon>Bacteria</taxon>
        <taxon>Pseudomonadati</taxon>
        <taxon>Pseudomonadota</taxon>
        <taxon>Gammaproteobacteria</taxon>
        <taxon>Oceanospirillales</taxon>
        <taxon>Oceanospirillaceae</taxon>
        <taxon>Neptunomonas</taxon>
    </lineage>
</organism>
<sequence length="221" mass="24039">MANDLTNDVIRALKARGNQGASIPGLVNMLEQQGVETNVPMISATVVKLQKKGQLFYDANQYFWAESVLMPPAVSESSLDVEAEQAADPFNTPLNPDDFEIEVAIAEADFAQQRTPPLLGLSVAPELGRLMDDIQQSTCSVAAQHLVQMITDLPGFAPNLVRVAFYRQGSNLEVLPTFQLEELRSAVLNDDVRLLAEIHQTHCESLGVMPCYATKLAEAGG</sequence>
<keyword evidence="2" id="KW-1185">Reference proteome</keyword>
<evidence type="ECO:0000313" key="1">
    <source>
        <dbReference type="EMBL" id="QEQ96261.1"/>
    </source>
</evidence>
<dbReference type="RefSeq" id="WP_138988641.1">
    <property type="nucleotide sequence ID" value="NZ_CP043869.1"/>
</dbReference>
<reference evidence="1 2" key="1">
    <citation type="journal article" date="2019" name="Biochem. Eng. J.">
        <title>Metabolic engineering of the marine bacteria Neptunomonas concharum for the production of acetoin and meso-2,3-butanediol from acetate.</title>
        <authorList>
            <person name="Li W."/>
            <person name="Pu N."/>
            <person name="Liu C.-X."/>
            <person name="Yuan Q.-P."/>
            <person name="Li Z.-J."/>
        </authorList>
    </citation>
    <scope>NUCLEOTIDE SEQUENCE [LARGE SCALE GENOMIC DNA]</scope>
    <source>
        <strain evidence="1 2">JCM17730</strain>
    </source>
</reference>
<dbReference type="KEGG" id="ncu:F0U83_05815"/>
<name>A0A5P1RAF7_9GAMM</name>